<feature type="domain" description="EF-hand" evidence="2">
    <location>
        <begin position="17"/>
        <end position="40"/>
    </location>
</feature>
<feature type="domain" description="Cadherin" evidence="3">
    <location>
        <begin position="873"/>
        <end position="915"/>
    </location>
</feature>
<dbReference type="InterPro" id="IPR002126">
    <property type="entry name" value="Cadherin-like_dom"/>
</dbReference>
<evidence type="ECO:0000313" key="5">
    <source>
        <dbReference type="Proteomes" id="UP000269352"/>
    </source>
</evidence>
<feature type="compositionally biased region" description="Polar residues" evidence="1">
    <location>
        <begin position="131"/>
        <end position="142"/>
    </location>
</feature>
<dbReference type="PROSITE" id="PS50268">
    <property type="entry name" value="CADHERIN_2"/>
    <property type="match status" value="1"/>
</dbReference>
<evidence type="ECO:0000259" key="3">
    <source>
        <dbReference type="PROSITE" id="PS50268"/>
    </source>
</evidence>
<keyword evidence="5" id="KW-1185">Reference proteome</keyword>
<reference evidence="4 5" key="1">
    <citation type="journal article" date="2019" name="ISME J.">
        <title>Genome analyses of uncultured TG2/ZB3 bacteria in 'Margulisbacteria' specifically attached to ectosymbiotic spirochetes of protists in the termite gut.</title>
        <authorList>
            <person name="Utami Y.D."/>
            <person name="Kuwahara H."/>
            <person name="Igai K."/>
            <person name="Murakami T."/>
            <person name="Sugaya K."/>
            <person name="Morikawa T."/>
            <person name="Nagura Y."/>
            <person name="Yuki M."/>
            <person name="Deevong P."/>
            <person name="Inoue T."/>
            <person name="Kihara K."/>
            <person name="Lo N."/>
            <person name="Yamada A."/>
            <person name="Ohkuma M."/>
            <person name="Hongoh Y."/>
        </authorList>
    </citation>
    <scope>NUCLEOTIDE SEQUENCE [LARGE SCALE GENOMIC DNA]</scope>
    <source>
        <strain evidence="4">NkOx7-01</strain>
    </source>
</reference>
<gene>
    <name evidence="4" type="ORF">NO1_0854</name>
</gene>
<evidence type="ECO:0008006" key="6">
    <source>
        <dbReference type="Google" id="ProtNLM"/>
    </source>
</evidence>
<protein>
    <recommendedName>
        <fullName evidence="6">EF-hand domain-containing protein</fullName>
    </recommendedName>
</protein>
<dbReference type="Gene3D" id="2.60.40.10">
    <property type="entry name" value="Immunoglobulins"/>
    <property type="match status" value="1"/>
</dbReference>
<dbReference type="GO" id="GO:0005509">
    <property type="term" value="F:calcium ion binding"/>
    <property type="evidence" value="ECO:0007669"/>
    <property type="project" value="InterPro"/>
</dbReference>
<dbReference type="EMBL" id="BGZN01000012">
    <property type="protein sequence ID" value="GBR73478.1"/>
    <property type="molecule type" value="Genomic_DNA"/>
</dbReference>
<comment type="caution">
    <text evidence="4">The sequence shown here is derived from an EMBL/GenBank/DDBJ whole genome shotgun (WGS) entry which is preliminary data.</text>
</comment>
<evidence type="ECO:0000259" key="2">
    <source>
        <dbReference type="PROSITE" id="PS50222"/>
    </source>
</evidence>
<dbReference type="PROSITE" id="PS00018">
    <property type="entry name" value="EF_HAND_1"/>
    <property type="match status" value="1"/>
</dbReference>
<sequence>MDSLKFGLGHPLTQFRFDKNKDGKLNPEEFQAFGEDQEFWKHNKDNRQSVIQDMLMRNKPLQRANFIDACLRDPSTQDTKVIMRFVLLEILKNAESSKDKKLQELATEIKNNPEWMTEVERYRTAVANLSGKDSSPENTAQKVSEPHDGGIGENENWANLHIGTSDSSEQAKVNYSLLEAAKTNADRCSAELANGAGIAKAVETNEHFLEVLETYQPDLANGANAVEIHDYIAKLDQLKDVLTARENLLKALGKSDPDLNEVKESYDSYITAMQAYDPENPEIKTLTLETLMLENTDKAAAEGELREFQTKQNSVRNAIKTFQDTPNKENYENARRIYMDFYSYFTGHDFKNKYALSLPEADTIFSVSTIPNADYENEESRRNALQTAFNQAKSDFDTEIAAFKQKFPNGASAAEIAENETQLRNLYTAYVAAAQAIDPTATANIPSLDKLFQPVANVYTLRINGIEIKNVSKPVKDAIEAQAKIISSTTIKYVGYESTFKENGDYVTEQLKRVKGAALEIQRLIRANTNQENFVMTINPVSFINVSDGKDGDISLYTEDKENAALLAYIISEGNISNPRNWDDAFNKYDFRPSKTWKEYLAAYKKENSGWEEKIKTFLNDDKVLGPILYAYQINNPEWGGKARAKVLREKMVEVFEGEPLVSQDNELLLTIFAVKGNTNNVGIITDADGNVAVYGDPKTIKQTGKDGQDNTVSLTCPSGAGGGFALPVSVGEEKRSTISSFEIRLNPPANNLPPTLTTYKCAGFEELTITPESMPPYIVHSEKVPEAPAAPPDPGRNIPPYAPALNETYTVKVGEDPKEITKKYPLDIKDSPGDTHTLTLGELPEGLTEENIRFEQDENGKWQMHVSGLPPREDTADAYRFEYTVTDQGGAAAKGTISITVRQAPVNDTRPPLVHTIDENGNESFTNNGIAAPEGKNIAQVFKTTTKDGKEITVTVRIIDIEKNLYGVSLGFSNTTTEGNTTDTISGQLTTDANFADTFQIQGTFTWDKNIDDVFISRLVAELGYQWREFNDGSRGDVTENKVNLKVDWQGSLNFKEIGARLSLGISSGVEWQRQDWTTREVVAVTKPMPTKNIEGIPVEKDFNMNEYGDPIVSLTEEAKAKFGESGELRLLAKIFYTDDAGETVLAHELELPDEGISLQDCWNKYSVPSGKMPTVKLFVKAQDIPTKDGETRKIVFSNNSSEMELATISPGEDKTFSLSKNNVILSDPADENGIRTVTIRDADLDQFNIIITSGGEEVSSKNITKNEDGSLVWTFDQNELPNGAVLAIRDRDSGEVFWTTTVTRVDTPAAASLSASAGTIGNNYLLPLTIQNRNGYPYTNITATIQGTNTEVALIKNSDTEYAIDLKNTNLNGKTILLTIDGAEEPFFSYTLGTIADERCEAAEVNLSSCSVQEGILSGQLSFSGDSERFDSFYIKIGDNSPESLIINPDNNKFSYSLPSNYNGAQIQILADNSPLTAPFTPTDSGPRAASASASSLNLVHDGDKYRLSGIITGTNLDRFVRYKAQIGNGALVDVSVNSDNTFFIEFDHGTVQTGTHIQLLAYDNDSKPGQAVLDYSLSSVTVSGERAASTKWINNPSVSGNTLSGKFELEGDIDRLSPIRYRIGTGSFRALALTDTGSFSIDLEGASKDEEVFLEFGNNQPIKIYELTSPAQQLETSTSFSANGKYFYITTGNTADFGETRFLIGGNEVTLPYDAVSGKYTVDLAQYESESPVTIEMLVGDAVVFNQTVTVSPQQASITEEDMRSLFSTMVQTLIPNNEIIENIKENFTLKLIIDGESYNYPFNNYPGLFSTIKPDSVIELEAISKKKDINSNSNNWPSETVYTATVTYSGRGGATKVYLNDIEVKALSVTTGYTSAIAEGGVPNTLTKTVAGDAYSPVLALTDDLEYEIRGSATVKTAVLQAEPDWGATGISPLSVHLAADENWDIKAGTTNTLTPATVPDNSTFTFSEPDGTGIESVRKSFAAQFSSDVSATEQRTQIVYEEVENQHVLDDVTIGNDFIASWNQFFGLENGGFYFGYDLFGGISLSNKFQQESSTLGPTTSGWEHAVSGNYGAGVTFGRQINDKIDLFFRQGVKHNPGSDYPFKLSSGGSFTYDGEWFEANVQGTLNWWPGSISGFSTQAQLTLFERFGIFGGLIGQRTGSNDMDIGWFGGAKVGLSEFVSLGLNMRDRGSNDPLEASLMVDISLK</sequence>
<evidence type="ECO:0000256" key="1">
    <source>
        <dbReference type="SAM" id="MobiDB-lite"/>
    </source>
</evidence>
<dbReference type="InterPro" id="IPR018247">
    <property type="entry name" value="EF_Hand_1_Ca_BS"/>
</dbReference>
<feature type="region of interest" description="Disordered" evidence="1">
    <location>
        <begin position="130"/>
        <end position="153"/>
    </location>
</feature>
<dbReference type="GO" id="GO:0016020">
    <property type="term" value="C:membrane"/>
    <property type="evidence" value="ECO:0007669"/>
    <property type="project" value="InterPro"/>
</dbReference>
<dbReference type="PROSITE" id="PS50222">
    <property type="entry name" value="EF_HAND_2"/>
    <property type="match status" value="1"/>
</dbReference>
<dbReference type="InterPro" id="IPR013783">
    <property type="entry name" value="Ig-like_fold"/>
</dbReference>
<name>A0A388TAX9_TERA1</name>
<dbReference type="Proteomes" id="UP000269352">
    <property type="component" value="Unassembled WGS sequence"/>
</dbReference>
<evidence type="ECO:0000313" key="4">
    <source>
        <dbReference type="EMBL" id="GBR73478.1"/>
    </source>
</evidence>
<dbReference type="InterPro" id="IPR002048">
    <property type="entry name" value="EF_hand_dom"/>
</dbReference>
<dbReference type="GO" id="GO:0007156">
    <property type="term" value="P:homophilic cell adhesion via plasma membrane adhesion molecules"/>
    <property type="evidence" value="ECO:0007669"/>
    <property type="project" value="InterPro"/>
</dbReference>
<proteinExistence type="predicted"/>
<accession>A0A388TAX9</accession>
<organism evidence="4 5">
    <name type="scientific">Termititenax aidoneus</name>
    <dbReference type="NCBI Taxonomy" id="2218524"/>
    <lineage>
        <taxon>Bacteria</taxon>
        <taxon>Bacillati</taxon>
        <taxon>Candidatus Margulisiibacteriota</taxon>
        <taxon>Candidatus Termititenacia</taxon>
        <taxon>Candidatus Termititenacales</taxon>
        <taxon>Candidatus Termititenacaceae</taxon>
        <taxon>Candidatus Termititenax</taxon>
    </lineage>
</organism>